<dbReference type="RefSeq" id="WP_046349302.1">
    <property type="nucleotide sequence ID" value="NZ_BBWU01000048.1"/>
</dbReference>
<gene>
    <name evidence="3" type="ORF">SCH01S_48_01990</name>
</gene>
<feature type="compositionally biased region" description="Pro residues" evidence="1">
    <location>
        <begin position="171"/>
        <end position="180"/>
    </location>
</feature>
<feature type="compositionally biased region" description="Basic and acidic residues" evidence="1">
    <location>
        <begin position="464"/>
        <end position="476"/>
    </location>
</feature>
<feature type="region of interest" description="Disordered" evidence="1">
    <location>
        <begin position="455"/>
        <end position="504"/>
    </location>
</feature>
<sequence>MPSLNISSPGVPTLLTGASPIAVTPVAAIDGVAPGAFASVIAGLGPGFTLDASPPLMVPVGTNLPPARPNVAGGPEPEPPVDVEAVEAVMVGSAGPVPTAPVPPVSLPPEVVDEAAPDAPQVAAPGDAAAPAAPVVAPGQSALDPDPIPCGLQIWRPHGTSPLPLANKTPLPRPPLPVQLPPEEVADMPVIDPAPLPEQADKPIPSDPSPAQPADVPAQAPPFAWVPLPPQPVDEPPVPRAIADGTAGQAPAAAVSPNAKLDPPQPDLPKPGTDASPATPQAGPVQVQRPQPAQSPTPAAALPNSFAVPPEVAREIAQLVRAAVGERDERDGSATADSAPLPPITAPAPQILSSDPAPLHPSFVPAHRPVIDTGRAEWMQAMIDRIAEMPQSEGGRRDAQIRLVPDALGPVDVKIEQRQDRLHVTLQAETPQARQLLTDAAPKLHELAEARGIRFAQAGFGSTDSHDRRSAPEHQHQPSAPLRPRPAPPADSEPESQSDGDLIA</sequence>
<feature type="compositionally biased region" description="Low complexity" evidence="1">
    <location>
        <begin position="212"/>
        <end position="222"/>
    </location>
</feature>
<comment type="caution">
    <text evidence="3">The sequence shown here is derived from an EMBL/GenBank/DDBJ whole genome shotgun (WGS) entry which is preliminary data.</text>
</comment>
<dbReference type="Pfam" id="PF02120">
    <property type="entry name" value="Flg_hook"/>
    <property type="match status" value="1"/>
</dbReference>
<dbReference type="InterPro" id="IPR052563">
    <property type="entry name" value="FliK"/>
</dbReference>
<evidence type="ECO:0000259" key="2">
    <source>
        <dbReference type="Pfam" id="PF02120"/>
    </source>
</evidence>
<feature type="compositionally biased region" description="Low complexity" evidence="1">
    <location>
        <begin position="241"/>
        <end position="262"/>
    </location>
</feature>
<dbReference type="AlphaFoldDB" id="A0A0E9MRZ4"/>
<dbReference type="CDD" id="cd17470">
    <property type="entry name" value="T3SS_Flik_C"/>
    <property type="match status" value="1"/>
</dbReference>
<evidence type="ECO:0000313" key="3">
    <source>
        <dbReference type="EMBL" id="GAO40537.1"/>
    </source>
</evidence>
<dbReference type="Proteomes" id="UP000033202">
    <property type="component" value="Unassembled WGS sequence"/>
</dbReference>
<proteinExistence type="predicted"/>
<protein>
    <recommendedName>
        <fullName evidence="2">Flagellar hook-length control protein-like C-terminal domain-containing protein</fullName>
    </recommendedName>
</protein>
<dbReference type="PANTHER" id="PTHR37533">
    <property type="entry name" value="FLAGELLAR HOOK-LENGTH CONTROL PROTEIN"/>
    <property type="match status" value="1"/>
</dbReference>
<dbReference type="STRING" id="1219043.SCH01S_48_01990"/>
<dbReference type="InterPro" id="IPR021136">
    <property type="entry name" value="Flagellar_hook_control-like_C"/>
</dbReference>
<reference evidence="3 4" key="1">
    <citation type="submission" date="2015-04" db="EMBL/GenBank/DDBJ databases">
        <title>Whole genome shotgun sequence of Sphingomonas changbaiensis NBRC 104936.</title>
        <authorList>
            <person name="Katano-Makiyama Y."/>
            <person name="Hosoyama A."/>
            <person name="Hashimoto M."/>
            <person name="Noguchi M."/>
            <person name="Tsuchikane K."/>
            <person name="Ohji S."/>
            <person name="Yamazoe A."/>
            <person name="Ichikawa N."/>
            <person name="Kimura A."/>
            <person name="Fujita N."/>
        </authorList>
    </citation>
    <scope>NUCLEOTIDE SEQUENCE [LARGE SCALE GENOMIC DNA]</scope>
    <source>
        <strain evidence="3 4">NBRC 104936</strain>
    </source>
</reference>
<dbReference type="Gene3D" id="3.30.750.140">
    <property type="match status" value="1"/>
</dbReference>
<evidence type="ECO:0000256" key="1">
    <source>
        <dbReference type="SAM" id="MobiDB-lite"/>
    </source>
</evidence>
<keyword evidence="4" id="KW-1185">Reference proteome</keyword>
<feature type="region of interest" description="Disordered" evidence="1">
    <location>
        <begin position="161"/>
        <end position="306"/>
    </location>
</feature>
<name>A0A0E9MRZ4_9SPHN</name>
<feature type="compositionally biased region" description="Low complexity" evidence="1">
    <location>
        <begin position="288"/>
        <end position="303"/>
    </location>
</feature>
<feature type="compositionally biased region" description="Pro residues" evidence="1">
    <location>
        <begin position="227"/>
        <end position="239"/>
    </location>
</feature>
<accession>A0A0E9MRZ4</accession>
<feature type="compositionally biased region" description="Pro residues" evidence="1">
    <location>
        <begin position="481"/>
        <end position="491"/>
    </location>
</feature>
<dbReference type="PANTHER" id="PTHR37533:SF2">
    <property type="entry name" value="FLAGELLAR HOOK-LENGTH CONTROL PROTEIN"/>
    <property type="match status" value="1"/>
</dbReference>
<evidence type="ECO:0000313" key="4">
    <source>
        <dbReference type="Proteomes" id="UP000033202"/>
    </source>
</evidence>
<feature type="region of interest" description="Disordered" evidence="1">
    <location>
        <begin position="323"/>
        <end position="364"/>
    </location>
</feature>
<dbReference type="EMBL" id="BBWU01000048">
    <property type="protein sequence ID" value="GAO40537.1"/>
    <property type="molecule type" value="Genomic_DNA"/>
</dbReference>
<feature type="domain" description="Flagellar hook-length control protein-like C-terminal" evidence="2">
    <location>
        <begin position="393"/>
        <end position="466"/>
    </location>
</feature>
<dbReference type="InterPro" id="IPR038610">
    <property type="entry name" value="FliK-like_C_sf"/>
</dbReference>
<organism evidence="3 4">
    <name type="scientific">Sphingomonas changbaiensis NBRC 104936</name>
    <dbReference type="NCBI Taxonomy" id="1219043"/>
    <lineage>
        <taxon>Bacteria</taxon>
        <taxon>Pseudomonadati</taxon>
        <taxon>Pseudomonadota</taxon>
        <taxon>Alphaproteobacteria</taxon>
        <taxon>Sphingomonadales</taxon>
        <taxon>Sphingomonadaceae</taxon>
        <taxon>Sphingomonas</taxon>
    </lineage>
</organism>